<dbReference type="PROSITE" id="PS50977">
    <property type="entry name" value="HTH_TETR_2"/>
    <property type="match status" value="1"/>
</dbReference>
<keyword evidence="1 2" id="KW-0238">DNA-binding</keyword>
<dbReference type="PANTHER" id="PTHR30055">
    <property type="entry name" value="HTH-TYPE TRANSCRIPTIONAL REGULATOR RUTR"/>
    <property type="match status" value="1"/>
</dbReference>
<dbReference type="Gene3D" id="1.10.357.10">
    <property type="entry name" value="Tetracycline Repressor, domain 2"/>
    <property type="match status" value="1"/>
</dbReference>
<feature type="DNA-binding region" description="H-T-H motif" evidence="2">
    <location>
        <begin position="75"/>
        <end position="94"/>
    </location>
</feature>
<evidence type="ECO:0000259" key="3">
    <source>
        <dbReference type="PROSITE" id="PS50977"/>
    </source>
</evidence>
<proteinExistence type="predicted"/>
<dbReference type="InterPro" id="IPR050109">
    <property type="entry name" value="HTH-type_TetR-like_transc_reg"/>
</dbReference>
<dbReference type="EMBL" id="BSNS01000023">
    <property type="protein sequence ID" value="GLQ57199.1"/>
    <property type="molecule type" value="Genomic_DNA"/>
</dbReference>
<dbReference type="InterPro" id="IPR009057">
    <property type="entry name" value="Homeodomain-like_sf"/>
</dbReference>
<feature type="domain" description="HTH tetR-type" evidence="3">
    <location>
        <begin position="52"/>
        <end position="112"/>
    </location>
</feature>
<dbReference type="Proteomes" id="UP001156691">
    <property type="component" value="Unassembled WGS sequence"/>
</dbReference>
<evidence type="ECO:0000256" key="2">
    <source>
        <dbReference type="PROSITE-ProRule" id="PRU00335"/>
    </source>
</evidence>
<accession>A0ABQ5WBM8</accession>
<dbReference type="SUPFAM" id="SSF46689">
    <property type="entry name" value="Homeodomain-like"/>
    <property type="match status" value="1"/>
</dbReference>
<dbReference type="RefSeq" id="WP_284342595.1">
    <property type="nucleotide sequence ID" value="NZ_BSNS01000023.1"/>
</dbReference>
<gene>
    <name evidence="4" type="ORF">GCM10010862_44580</name>
</gene>
<name>A0ABQ5WBM8_9HYPH</name>
<organism evidence="4 5">
    <name type="scientific">Devosia nitrariae</name>
    <dbReference type="NCBI Taxonomy" id="2071872"/>
    <lineage>
        <taxon>Bacteria</taxon>
        <taxon>Pseudomonadati</taxon>
        <taxon>Pseudomonadota</taxon>
        <taxon>Alphaproteobacteria</taxon>
        <taxon>Hyphomicrobiales</taxon>
        <taxon>Devosiaceae</taxon>
        <taxon>Devosia</taxon>
    </lineage>
</organism>
<dbReference type="InterPro" id="IPR001647">
    <property type="entry name" value="HTH_TetR"/>
</dbReference>
<evidence type="ECO:0000256" key="1">
    <source>
        <dbReference type="ARBA" id="ARBA00023125"/>
    </source>
</evidence>
<comment type="caution">
    <text evidence="4">The sequence shown here is derived from an EMBL/GenBank/DDBJ whole genome shotgun (WGS) entry which is preliminary data.</text>
</comment>
<keyword evidence="5" id="KW-1185">Reference proteome</keyword>
<dbReference type="Pfam" id="PF00440">
    <property type="entry name" value="TetR_N"/>
    <property type="match status" value="1"/>
</dbReference>
<evidence type="ECO:0000313" key="4">
    <source>
        <dbReference type="EMBL" id="GLQ57199.1"/>
    </source>
</evidence>
<dbReference type="PANTHER" id="PTHR30055:SF200">
    <property type="entry name" value="HTH-TYPE TRANSCRIPTIONAL REPRESSOR BDCR"/>
    <property type="match status" value="1"/>
</dbReference>
<protein>
    <recommendedName>
        <fullName evidence="3">HTH tetR-type domain-containing protein</fullName>
    </recommendedName>
</protein>
<evidence type="ECO:0000313" key="5">
    <source>
        <dbReference type="Proteomes" id="UP001156691"/>
    </source>
</evidence>
<reference evidence="5" key="1">
    <citation type="journal article" date="2019" name="Int. J. Syst. Evol. Microbiol.">
        <title>The Global Catalogue of Microorganisms (GCM) 10K type strain sequencing project: providing services to taxonomists for standard genome sequencing and annotation.</title>
        <authorList>
            <consortium name="The Broad Institute Genomics Platform"/>
            <consortium name="The Broad Institute Genome Sequencing Center for Infectious Disease"/>
            <person name="Wu L."/>
            <person name="Ma J."/>
        </authorList>
    </citation>
    <scope>NUCLEOTIDE SEQUENCE [LARGE SCALE GENOMIC DNA]</scope>
    <source>
        <strain evidence="5">NBRC 112416</strain>
    </source>
</reference>
<sequence>MLEKRLVEAAHDFSCFVRLHFILLYRQVCLLQHTDLSGRVNPRTRSTQTETLQPARRGAACSTQPFYAEDIHAVGIDRIIAEAGVANATFYNHFPSKDDLVLAYIEEVDRLGRQATAALPKQRPRDMAVKPVVRSCAVMAEQIEQIEPS</sequence>